<feature type="DNA-binding region" description="H-T-H motif" evidence="4">
    <location>
        <begin position="42"/>
        <end position="61"/>
    </location>
</feature>
<comment type="caution">
    <text evidence="6">The sequence shown here is derived from an EMBL/GenBank/DDBJ whole genome shotgun (WGS) entry which is preliminary data.</text>
</comment>
<dbReference type="Pfam" id="PF17918">
    <property type="entry name" value="TetR_C_15"/>
    <property type="match status" value="1"/>
</dbReference>
<dbReference type="GO" id="GO:0003700">
    <property type="term" value="F:DNA-binding transcription factor activity"/>
    <property type="evidence" value="ECO:0007669"/>
    <property type="project" value="TreeGrafter"/>
</dbReference>
<gene>
    <name evidence="6" type="ORF">BN977_03881</name>
</gene>
<keyword evidence="7" id="KW-1185">Reference proteome</keyword>
<dbReference type="SUPFAM" id="SSF46689">
    <property type="entry name" value="Homeodomain-like"/>
    <property type="match status" value="1"/>
</dbReference>
<evidence type="ECO:0000256" key="2">
    <source>
        <dbReference type="ARBA" id="ARBA00023125"/>
    </source>
</evidence>
<dbReference type="AlphaFoldDB" id="W9B2Q3"/>
<dbReference type="InterPro" id="IPR009057">
    <property type="entry name" value="Homeodomain-like_sf"/>
</dbReference>
<dbReference type="PROSITE" id="PS50977">
    <property type="entry name" value="HTH_TETR_2"/>
    <property type="match status" value="1"/>
</dbReference>
<keyword evidence="2 4" id="KW-0238">DNA-binding</keyword>
<dbReference type="eggNOG" id="COG1309">
    <property type="taxonomic scope" value="Bacteria"/>
</dbReference>
<evidence type="ECO:0000256" key="4">
    <source>
        <dbReference type="PROSITE-ProRule" id="PRU00335"/>
    </source>
</evidence>
<dbReference type="STRING" id="258533.BN977_03881"/>
<dbReference type="PANTHER" id="PTHR30055:SF234">
    <property type="entry name" value="HTH-TYPE TRANSCRIPTIONAL REGULATOR BETI"/>
    <property type="match status" value="1"/>
</dbReference>
<dbReference type="Pfam" id="PF00440">
    <property type="entry name" value="TetR_N"/>
    <property type="match status" value="1"/>
</dbReference>
<dbReference type="OrthoDB" id="5242390at2"/>
<dbReference type="Gene3D" id="1.10.357.10">
    <property type="entry name" value="Tetracycline Repressor, domain 2"/>
    <property type="match status" value="1"/>
</dbReference>
<dbReference type="InterPro" id="IPR023772">
    <property type="entry name" value="DNA-bd_HTH_TetR-type_CS"/>
</dbReference>
<evidence type="ECO:0000259" key="5">
    <source>
        <dbReference type="PROSITE" id="PS50977"/>
    </source>
</evidence>
<keyword evidence="3" id="KW-0804">Transcription</keyword>
<proteinExistence type="predicted"/>
<dbReference type="Proteomes" id="UP000028870">
    <property type="component" value="Unassembled WGS sequence"/>
</dbReference>
<dbReference type="InterPro" id="IPR041669">
    <property type="entry name" value="TetR_C_15"/>
</dbReference>
<dbReference type="PANTHER" id="PTHR30055">
    <property type="entry name" value="HTH-TYPE TRANSCRIPTIONAL REGULATOR RUTR"/>
    <property type="match status" value="1"/>
</dbReference>
<feature type="domain" description="HTH tetR-type" evidence="5">
    <location>
        <begin position="19"/>
        <end position="79"/>
    </location>
</feature>
<dbReference type="GO" id="GO:0000976">
    <property type="term" value="F:transcription cis-regulatory region binding"/>
    <property type="evidence" value="ECO:0007669"/>
    <property type="project" value="TreeGrafter"/>
</dbReference>
<organism evidence="6 7">
    <name type="scientific">Mycolicibacterium cosmeticum</name>
    <dbReference type="NCBI Taxonomy" id="258533"/>
    <lineage>
        <taxon>Bacteria</taxon>
        <taxon>Bacillati</taxon>
        <taxon>Actinomycetota</taxon>
        <taxon>Actinomycetes</taxon>
        <taxon>Mycobacteriales</taxon>
        <taxon>Mycobacteriaceae</taxon>
        <taxon>Mycolicibacterium</taxon>
    </lineage>
</organism>
<evidence type="ECO:0000313" key="7">
    <source>
        <dbReference type="Proteomes" id="UP000028870"/>
    </source>
</evidence>
<dbReference type="EMBL" id="CCBB010000003">
    <property type="protein sequence ID" value="CDO09061.1"/>
    <property type="molecule type" value="Genomic_DNA"/>
</dbReference>
<keyword evidence="1" id="KW-0805">Transcription regulation</keyword>
<evidence type="ECO:0000256" key="3">
    <source>
        <dbReference type="ARBA" id="ARBA00023163"/>
    </source>
</evidence>
<reference evidence="6" key="1">
    <citation type="submission" date="2014-03" db="EMBL/GenBank/DDBJ databases">
        <title>Draft Genome Sequence of Mycobacterium cosmeticum DSM 44829.</title>
        <authorList>
            <person name="Croce O."/>
            <person name="Robert C."/>
            <person name="Raoult D."/>
            <person name="Drancourt M."/>
        </authorList>
    </citation>
    <scope>NUCLEOTIDE SEQUENCE [LARGE SCALE GENOMIC DNA]</scope>
    <source>
        <strain evidence="6">DSM 44829</strain>
    </source>
</reference>
<dbReference type="InterPro" id="IPR050109">
    <property type="entry name" value="HTH-type_TetR-like_transc_reg"/>
</dbReference>
<dbReference type="PROSITE" id="PS01081">
    <property type="entry name" value="HTH_TETR_1"/>
    <property type="match status" value="1"/>
</dbReference>
<reference evidence="6" key="2">
    <citation type="submission" date="2014-03" db="EMBL/GenBank/DDBJ databases">
        <authorList>
            <person name="Urmite Genomes"/>
        </authorList>
    </citation>
    <scope>NUCLEOTIDE SEQUENCE</scope>
    <source>
        <strain evidence="6">DSM 44829</strain>
    </source>
</reference>
<dbReference type="InterPro" id="IPR001647">
    <property type="entry name" value="HTH_TetR"/>
</dbReference>
<dbReference type="PRINTS" id="PR00455">
    <property type="entry name" value="HTHTETR"/>
</dbReference>
<protein>
    <submittedName>
        <fullName evidence="6">TetR family transcriptional regulator</fullName>
    </submittedName>
</protein>
<dbReference type="SUPFAM" id="SSF48498">
    <property type="entry name" value="Tetracyclin repressor-like, C-terminal domain"/>
    <property type="match status" value="1"/>
</dbReference>
<sequence length="205" mass="22589">MTAEGTLQPRKRPRQRRSELTRDRILDAAVTVFSEYGYARGTTNRIAAFADVSIGSLYQYFPNKDAIVAELASRHLDAGVTTAAQRRSLYGPASLEQVIGDIVGAAIDNHRQDPEFLRVLVEQAPRSHELLVRVAQRRTESIEAMREILAAHPEVAVVDTEAAARLVVITVESVVHHALAAPQTLETADLSRHLVDMLTRYLAAA</sequence>
<name>W9B2Q3_MYCCO</name>
<evidence type="ECO:0000313" key="6">
    <source>
        <dbReference type="EMBL" id="CDO09061.1"/>
    </source>
</evidence>
<evidence type="ECO:0000256" key="1">
    <source>
        <dbReference type="ARBA" id="ARBA00023015"/>
    </source>
</evidence>
<dbReference type="RefSeq" id="WP_024451047.1">
    <property type="nucleotide sequence ID" value="NZ_CCBB010000003.1"/>
</dbReference>
<dbReference type="InterPro" id="IPR036271">
    <property type="entry name" value="Tet_transcr_reg_TetR-rel_C_sf"/>
</dbReference>
<accession>W9B2Q3</accession>